<proteinExistence type="predicted"/>
<dbReference type="EMBL" id="JAAMPC010000011">
    <property type="protein sequence ID" value="KAG2283592.1"/>
    <property type="molecule type" value="Genomic_DNA"/>
</dbReference>
<name>A0A8X7UM07_BRACI</name>
<comment type="caution">
    <text evidence="1">The sequence shown here is derived from an EMBL/GenBank/DDBJ whole genome shotgun (WGS) entry which is preliminary data.</text>
</comment>
<keyword evidence="2" id="KW-1185">Reference proteome</keyword>
<gene>
    <name evidence="1" type="ORF">Bca52824_054812</name>
</gene>
<dbReference type="Proteomes" id="UP000886595">
    <property type="component" value="Unassembled WGS sequence"/>
</dbReference>
<dbReference type="AlphaFoldDB" id="A0A8X7UM07"/>
<accession>A0A8X7UM07</accession>
<protein>
    <submittedName>
        <fullName evidence="1">Uncharacterized protein</fullName>
    </submittedName>
</protein>
<sequence>MACCMAGVHASRHTGLCVSIRMRRSQVLRHLELRLVKLHVQQPCTSRPPPFDDTQLLIC</sequence>
<reference evidence="1 2" key="1">
    <citation type="submission" date="2020-02" db="EMBL/GenBank/DDBJ databases">
        <authorList>
            <person name="Ma Q."/>
            <person name="Huang Y."/>
            <person name="Song X."/>
            <person name="Pei D."/>
        </authorList>
    </citation>
    <scope>NUCLEOTIDE SEQUENCE [LARGE SCALE GENOMIC DNA]</scope>
    <source>
        <strain evidence="1">Sxm20200214</strain>
        <tissue evidence="1">Leaf</tissue>
    </source>
</reference>
<evidence type="ECO:0000313" key="1">
    <source>
        <dbReference type="EMBL" id="KAG2283592.1"/>
    </source>
</evidence>
<evidence type="ECO:0000313" key="2">
    <source>
        <dbReference type="Proteomes" id="UP000886595"/>
    </source>
</evidence>
<organism evidence="1 2">
    <name type="scientific">Brassica carinata</name>
    <name type="common">Ethiopian mustard</name>
    <name type="synonym">Abyssinian cabbage</name>
    <dbReference type="NCBI Taxonomy" id="52824"/>
    <lineage>
        <taxon>Eukaryota</taxon>
        <taxon>Viridiplantae</taxon>
        <taxon>Streptophyta</taxon>
        <taxon>Embryophyta</taxon>
        <taxon>Tracheophyta</taxon>
        <taxon>Spermatophyta</taxon>
        <taxon>Magnoliopsida</taxon>
        <taxon>eudicotyledons</taxon>
        <taxon>Gunneridae</taxon>
        <taxon>Pentapetalae</taxon>
        <taxon>rosids</taxon>
        <taxon>malvids</taxon>
        <taxon>Brassicales</taxon>
        <taxon>Brassicaceae</taxon>
        <taxon>Brassiceae</taxon>
        <taxon>Brassica</taxon>
    </lineage>
</organism>